<dbReference type="PANTHER" id="PTHR23028">
    <property type="entry name" value="ACETYLTRANSFERASE"/>
    <property type="match status" value="1"/>
</dbReference>
<evidence type="ECO:0000256" key="1">
    <source>
        <dbReference type="ARBA" id="ARBA00004651"/>
    </source>
</evidence>
<feature type="domain" description="SGNH" evidence="11">
    <location>
        <begin position="508"/>
        <end position="736"/>
    </location>
</feature>
<dbReference type="InterPro" id="IPR036514">
    <property type="entry name" value="SGNH_hydro_sf"/>
</dbReference>
<feature type="transmembrane region" description="Helical" evidence="9">
    <location>
        <begin position="105"/>
        <end position="125"/>
    </location>
</feature>
<keyword evidence="3 12" id="KW-0808">Transferase</keyword>
<accession>A0A1E3RL20</accession>
<evidence type="ECO:0000256" key="7">
    <source>
        <dbReference type="ARBA" id="ARBA00023315"/>
    </source>
</evidence>
<evidence type="ECO:0000256" key="2">
    <source>
        <dbReference type="ARBA" id="ARBA00022475"/>
    </source>
</evidence>
<evidence type="ECO:0000313" key="13">
    <source>
        <dbReference type="Proteomes" id="UP000094053"/>
    </source>
</evidence>
<feature type="transmembrane region" description="Helical" evidence="9">
    <location>
        <begin position="272"/>
        <end position="292"/>
    </location>
</feature>
<dbReference type="GO" id="GO:0016747">
    <property type="term" value="F:acyltransferase activity, transferring groups other than amino-acyl groups"/>
    <property type="evidence" value="ECO:0007669"/>
    <property type="project" value="InterPro"/>
</dbReference>
<dbReference type="Pfam" id="PF01757">
    <property type="entry name" value="Acyl_transf_3"/>
    <property type="match status" value="1"/>
</dbReference>
<keyword evidence="5 9" id="KW-1133">Transmembrane helix</keyword>
<keyword evidence="7 12" id="KW-0012">Acyltransferase</keyword>
<keyword evidence="2" id="KW-1003">Cell membrane</keyword>
<dbReference type="Pfam" id="PF19040">
    <property type="entry name" value="SGNH"/>
    <property type="match status" value="1"/>
</dbReference>
<dbReference type="InterPro" id="IPR043968">
    <property type="entry name" value="SGNH"/>
</dbReference>
<evidence type="ECO:0000256" key="3">
    <source>
        <dbReference type="ARBA" id="ARBA00022679"/>
    </source>
</evidence>
<evidence type="ECO:0000256" key="4">
    <source>
        <dbReference type="ARBA" id="ARBA00022692"/>
    </source>
</evidence>
<gene>
    <name evidence="12" type="ORF">BHQ18_10385</name>
</gene>
<comment type="subcellular location">
    <subcellularLocation>
        <location evidence="1">Cell membrane</location>
        <topology evidence="1">Multi-pass membrane protein</topology>
    </subcellularLocation>
</comment>
<name>A0A1E3RL20_MYCFV</name>
<evidence type="ECO:0000256" key="9">
    <source>
        <dbReference type="SAM" id="Phobius"/>
    </source>
</evidence>
<feature type="transmembrane region" description="Helical" evidence="9">
    <location>
        <begin position="363"/>
        <end position="381"/>
    </location>
</feature>
<dbReference type="Gene3D" id="3.40.50.1110">
    <property type="entry name" value="SGNH hydrolase"/>
    <property type="match status" value="1"/>
</dbReference>
<dbReference type="GO" id="GO:0009103">
    <property type="term" value="P:lipopolysaccharide biosynthetic process"/>
    <property type="evidence" value="ECO:0007669"/>
    <property type="project" value="TreeGrafter"/>
</dbReference>
<feature type="domain" description="Acyltransferase 3" evidence="10">
    <location>
        <begin position="39"/>
        <end position="380"/>
    </location>
</feature>
<keyword evidence="6 9" id="KW-0472">Membrane</keyword>
<dbReference type="PANTHER" id="PTHR23028:SF53">
    <property type="entry name" value="ACYL_TRANSF_3 DOMAIN-CONTAINING PROTEIN"/>
    <property type="match status" value="1"/>
</dbReference>
<feature type="region of interest" description="Disordered" evidence="8">
    <location>
        <begin position="1"/>
        <end position="35"/>
    </location>
</feature>
<comment type="caution">
    <text evidence="12">The sequence shown here is derived from an EMBL/GenBank/DDBJ whole genome shotgun (WGS) entry which is preliminary data.</text>
</comment>
<feature type="compositionally biased region" description="Low complexity" evidence="8">
    <location>
        <begin position="14"/>
        <end position="23"/>
    </location>
</feature>
<evidence type="ECO:0000259" key="11">
    <source>
        <dbReference type="Pfam" id="PF19040"/>
    </source>
</evidence>
<dbReference type="GO" id="GO:0005886">
    <property type="term" value="C:plasma membrane"/>
    <property type="evidence" value="ECO:0007669"/>
    <property type="project" value="UniProtKB-SubCell"/>
</dbReference>
<evidence type="ECO:0000256" key="5">
    <source>
        <dbReference type="ARBA" id="ARBA00022989"/>
    </source>
</evidence>
<sequence>MRTAGSQATDQEVGAAGRAPGAPVTSPGQRNPEKQFRPDIEGLRAVAVLAVVLFHADVPGLGGGFVGVDVFFVISGFLITGLLWREASATGTVSLRSFFGARARRLLPASAAVGVVTMIASALLLPPLQVRSVTMDGITSALYVSNYWFISSGVKYFGHQSLLSPSPFQHYWSLGVEEQFYLVWPLLIIGTAWLIRRVRRQTTRTGATSSVRPYLLILTLVVVVSFALSLVLTYLIPPIAFFSLPTRAWQLAAGGLIALTVGYWRRLPTRSAVPLGWVGLALILLACTQLNGTTSYPGIAALLPTLGVVLVIGAGCAGPSHGCGRILASSPMGAIGRVSYSWYLWHWPVLVLTPAFLGHQVGLPTKLVAVLVSLGLAVLTLRFIENPLRFADRVRRSPLVSLGLGATATAVAVCVGLLLLLWTPNPVGNGPAAEPMTITAEPVAPGSPAEAYDAAVRDVFAQVQAQVAASAYSEAVPSNLDPPLTDQASQQFGILTNGCLRVLPFDSSHPECAAGDVTSETTVALIGDSRAAMFNPAFQKIAEQRQWRLLMMAKAGCPITDLRVNQYFNTLAEEFQRCAEWRTEIMARLRAERPQLVVISSSRAYDANGAHTMVPGLKMYDNAWIGSLTELVQQLRDTGAKVLVLGPTPDPPAPIPLCLSAHLDDAAACADVRDAKHAAGITAETAATEAGGGRYADITELLCTANRCPPIVGNTMVYFDAGHLTREYSQLLAPALGALADRALAER</sequence>
<keyword evidence="13" id="KW-1185">Reference proteome</keyword>
<dbReference type="OrthoDB" id="3404679at2"/>
<feature type="transmembrane region" description="Helical" evidence="9">
    <location>
        <begin position="298"/>
        <end position="319"/>
    </location>
</feature>
<dbReference type="InterPro" id="IPR050879">
    <property type="entry name" value="Acyltransferase_3"/>
</dbReference>
<feature type="compositionally biased region" description="Polar residues" evidence="8">
    <location>
        <begin position="1"/>
        <end position="10"/>
    </location>
</feature>
<dbReference type="AlphaFoldDB" id="A0A1E3RL20"/>
<feature type="transmembrane region" description="Helical" evidence="9">
    <location>
        <begin position="179"/>
        <end position="195"/>
    </location>
</feature>
<evidence type="ECO:0000259" key="10">
    <source>
        <dbReference type="Pfam" id="PF01757"/>
    </source>
</evidence>
<feature type="transmembrane region" description="Helical" evidence="9">
    <location>
        <begin position="215"/>
        <end position="236"/>
    </location>
</feature>
<proteinExistence type="predicted"/>
<feature type="transmembrane region" description="Helical" evidence="9">
    <location>
        <begin position="64"/>
        <end position="84"/>
    </location>
</feature>
<feature type="transmembrane region" description="Helical" evidence="9">
    <location>
        <begin position="402"/>
        <end position="422"/>
    </location>
</feature>
<feature type="transmembrane region" description="Helical" evidence="9">
    <location>
        <begin position="340"/>
        <end position="357"/>
    </location>
</feature>
<dbReference type="Proteomes" id="UP000094053">
    <property type="component" value="Unassembled WGS sequence"/>
</dbReference>
<feature type="transmembrane region" description="Helical" evidence="9">
    <location>
        <begin position="248"/>
        <end position="265"/>
    </location>
</feature>
<evidence type="ECO:0000256" key="6">
    <source>
        <dbReference type="ARBA" id="ARBA00023136"/>
    </source>
</evidence>
<evidence type="ECO:0000256" key="8">
    <source>
        <dbReference type="SAM" id="MobiDB-lite"/>
    </source>
</evidence>
<dbReference type="SUPFAM" id="SSF52266">
    <property type="entry name" value="SGNH hydrolase"/>
    <property type="match status" value="1"/>
</dbReference>
<reference evidence="13" key="1">
    <citation type="submission" date="2016-09" db="EMBL/GenBank/DDBJ databases">
        <authorList>
            <person name="Greninger A.L."/>
            <person name="Jerome K.R."/>
            <person name="Mcnair B."/>
            <person name="Wallis C."/>
            <person name="Fang F."/>
        </authorList>
    </citation>
    <scope>NUCLEOTIDE SEQUENCE [LARGE SCALE GENOMIC DNA]</scope>
    <source>
        <strain evidence="13">M6</strain>
    </source>
</reference>
<keyword evidence="4 9" id="KW-0812">Transmembrane</keyword>
<dbReference type="InterPro" id="IPR002656">
    <property type="entry name" value="Acyl_transf_3_dom"/>
</dbReference>
<organism evidence="12 13">
    <name type="scientific">Mycolicibacterium flavescens</name>
    <name type="common">Mycobacterium flavescens</name>
    <dbReference type="NCBI Taxonomy" id="1776"/>
    <lineage>
        <taxon>Bacteria</taxon>
        <taxon>Bacillati</taxon>
        <taxon>Actinomycetota</taxon>
        <taxon>Actinomycetes</taxon>
        <taxon>Mycobacteriales</taxon>
        <taxon>Mycobacteriaceae</taxon>
        <taxon>Mycolicibacterium</taxon>
    </lineage>
</organism>
<protein>
    <submittedName>
        <fullName evidence="12">Acyltransferase</fullName>
    </submittedName>
</protein>
<evidence type="ECO:0000313" key="12">
    <source>
        <dbReference type="EMBL" id="ODQ90573.1"/>
    </source>
</evidence>
<dbReference type="EMBL" id="MIHA01000006">
    <property type="protein sequence ID" value="ODQ90573.1"/>
    <property type="molecule type" value="Genomic_DNA"/>
</dbReference>